<evidence type="ECO:0000256" key="1">
    <source>
        <dbReference type="ARBA" id="ARBA00004251"/>
    </source>
</evidence>
<evidence type="ECO:0000256" key="13">
    <source>
        <dbReference type="ARBA" id="ARBA00022840"/>
    </source>
</evidence>
<reference evidence="22 23" key="1">
    <citation type="journal article" date="2023" name="Hortic Res">
        <title>Pangenome of water caltrop reveals structural variations and asymmetric subgenome divergence after allopolyploidization.</title>
        <authorList>
            <person name="Zhang X."/>
            <person name="Chen Y."/>
            <person name="Wang L."/>
            <person name="Yuan Y."/>
            <person name="Fang M."/>
            <person name="Shi L."/>
            <person name="Lu R."/>
            <person name="Comes H.P."/>
            <person name="Ma Y."/>
            <person name="Chen Y."/>
            <person name="Huang G."/>
            <person name="Zhou Y."/>
            <person name="Zheng Z."/>
            <person name="Qiu Y."/>
        </authorList>
    </citation>
    <scope>NUCLEOTIDE SEQUENCE [LARGE SCALE GENOMIC DNA]</scope>
    <source>
        <strain evidence="22">F231</strain>
    </source>
</reference>
<dbReference type="PROSITE" id="PS00307">
    <property type="entry name" value="LECTIN_LEGUME_BETA"/>
    <property type="match status" value="1"/>
</dbReference>
<keyword evidence="12" id="KW-0418">Kinase</keyword>
<evidence type="ECO:0000256" key="19">
    <source>
        <dbReference type="SAM" id="MobiDB-lite"/>
    </source>
</evidence>
<evidence type="ECO:0000256" key="16">
    <source>
        <dbReference type="ARBA" id="ARBA00023170"/>
    </source>
</evidence>
<comment type="similarity">
    <text evidence="3">In the C-terminal section; belongs to the protein kinase superfamily. Ser/Thr protein kinase family.</text>
</comment>
<protein>
    <recommendedName>
        <fullName evidence="4">non-specific serine/threonine protein kinase</fullName>
        <ecNumber evidence="4">2.7.11.1</ecNumber>
    </recommendedName>
</protein>
<dbReference type="Proteomes" id="UP001346149">
    <property type="component" value="Unassembled WGS sequence"/>
</dbReference>
<feature type="compositionally biased region" description="Low complexity" evidence="19">
    <location>
        <begin position="667"/>
        <end position="697"/>
    </location>
</feature>
<dbReference type="PROSITE" id="PS00108">
    <property type="entry name" value="PROTEIN_KINASE_ST"/>
    <property type="match status" value="1"/>
</dbReference>
<dbReference type="GO" id="GO:0002229">
    <property type="term" value="P:defense response to oomycetes"/>
    <property type="evidence" value="ECO:0007669"/>
    <property type="project" value="UniProtKB-ARBA"/>
</dbReference>
<dbReference type="PROSITE" id="PS00308">
    <property type="entry name" value="LECTIN_LEGUME_ALPHA"/>
    <property type="match status" value="1"/>
</dbReference>
<dbReference type="PROSITE" id="PS50011">
    <property type="entry name" value="PROTEIN_KINASE_DOM"/>
    <property type="match status" value="1"/>
</dbReference>
<keyword evidence="16" id="KW-0675">Receptor</keyword>
<dbReference type="SUPFAM" id="SSF56112">
    <property type="entry name" value="Protein kinase-like (PK-like)"/>
    <property type="match status" value="1"/>
</dbReference>
<evidence type="ECO:0000256" key="15">
    <source>
        <dbReference type="ARBA" id="ARBA00023136"/>
    </source>
</evidence>
<evidence type="ECO:0000256" key="17">
    <source>
        <dbReference type="ARBA" id="ARBA00023180"/>
    </source>
</evidence>
<feature type="domain" description="Protein kinase" evidence="21">
    <location>
        <begin position="367"/>
        <end position="645"/>
    </location>
</feature>
<dbReference type="InterPro" id="IPR001220">
    <property type="entry name" value="Legume_lectin_dom"/>
</dbReference>
<proteinExistence type="inferred from homology"/>
<dbReference type="CDD" id="cd14066">
    <property type="entry name" value="STKc_IRAK"/>
    <property type="match status" value="1"/>
</dbReference>
<dbReference type="InterPro" id="IPR050528">
    <property type="entry name" value="L-type_Lectin-RKs"/>
</dbReference>
<organism evidence="22 23">
    <name type="scientific">Trapa natans</name>
    <name type="common">Water chestnut</name>
    <dbReference type="NCBI Taxonomy" id="22666"/>
    <lineage>
        <taxon>Eukaryota</taxon>
        <taxon>Viridiplantae</taxon>
        <taxon>Streptophyta</taxon>
        <taxon>Embryophyta</taxon>
        <taxon>Tracheophyta</taxon>
        <taxon>Spermatophyta</taxon>
        <taxon>Magnoliopsida</taxon>
        <taxon>eudicotyledons</taxon>
        <taxon>Gunneridae</taxon>
        <taxon>Pentapetalae</taxon>
        <taxon>rosids</taxon>
        <taxon>malvids</taxon>
        <taxon>Myrtales</taxon>
        <taxon>Lythraceae</taxon>
        <taxon>Trapa</taxon>
    </lineage>
</organism>
<dbReference type="GO" id="GO:0005524">
    <property type="term" value="F:ATP binding"/>
    <property type="evidence" value="ECO:0007669"/>
    <property type="project" value="UniProtKB-UniRule"/>
</dbReference>
<comment type="subcellular location">
    <subcellularLocation>
        <location evidence="1">Cell membrane</location>
        <topology evidence="1">Single-pass type I membrane protein</topology>
    </subcellularLocation>
</comment>
<dbReference type="InterPro" id="IPR011009">
    <property type="entry name" value="Kinase-like_dom_sf"/>
</dbReference>
<dbReference type="PROSITE" id="PS00107">
    <property type="entry name" value="PROTEIN_KINASE_ATP"/>
    <property type="match status" value="1"/>
</dbReference>
<keyword evidence="6" id="KW-0723">Serine/threonine-protein kinase</keyword>
<dbReference type="EC" id="2.7.11.1" evidence="4"/>
<dbReference type="GO" id="GO:0030246">
    <property type="term" value="F:carbohydrate binding"/>
    <property type="evidence" value="ECO:0007669"/>
    <property type="project" value="UniProtKB-KW"/>
</dbReference>
<keyword evidence="8 20" id="KW-0812">Transmembrane</keyword>
<evidence type="ECO:0000256" key="9">
    <source>
        <dbReference type="ARBA" id="ARBA00022729"/>
    </source>
</evidence>
<evidence type="ECO:0000259" key="21">
    <source>
        <dbReference type="PROSITE" id="PS50011"/>
    </source>
</evidence>
<dbReference type="Gene3D" id="2.60.120.200">
    <property type="match status" value="1"/>
</dbReference>
<dbReference type="GO" id="GO:0005886">
    <property type="term" value="C:plasma membrane"/>
    <property type="evidence" value="ECO:0007669"/>
    <property type="project" value="UniProtKB-SubCell"/>
</dbReference>
<dbReference type="SMART" id="SM00220">
    <property type="entry name" value="S_TKc"/>
    <property type="match status" value="1"/>
</dbReference>
<name>A0AAN7LPT5_TRANT</name>
<evidence type="ECO:0000256" key="4">
    <source>
        <dbReference type="ARBA" id="ARBA00012513"/>
    </source>
</evidence>
<dbReference type="Gene3D" id="1.10.510.10">
    <property type="entry name" value="Transferase(Phosphotransferase) domain 1"/>
    <property type="match status" value="1"/>
</dbReference>
<accession>A0AAN7LPT5</accession>
<gene>
    <name evidence="22" type="ORF">SAY86_020433</name>
</gene>
<dbReference type="GO" id="GO:0004674">
    <property type="term" value="F:protein serine/threonine kinase activity"/>
    <property type="evidence" value="ECO:0007669"/>
    <property type="project" value="UniProtKB-KW"/>
</dbReference>
<dbReference type="CDD" id="cd06899">
    <property type="entry name" value="lectin_legume_LecRK_Arcelin_ConA"/>
    <property type="match status" value="1"/>
</dbReference>
<dbReference type="InterPro" id="IPR017441">
    <property type="entry name" value="Protein_kinase_ATP_BS"/>
</dbReference>
<dbReference type="SUPFAM" id="SSF49899">
    <property type="entry name" value="Concanavalin A-like lectins/glucanases"/>
    <property type="match status" value="1"/>
</dbReference>
<dbReference type="InterPro" id="IPR013320">
    <property type="entry name" value="ConA-like_dom_sf"/>
</dbReference>
<dbReference type="InterPro" id="IPR000719">
    <property type="entry name" value="Prot_kinase_dom"/>
</dbReference>
<comment type="similarity">
    <text evidence="2">In the N-terminal section; belongs to the leguminous lectin family.</text>
</comment>
<keyword evidence="13 18" id="KW-0067">ATP-binding</keyword>
<keyword evidence="23" id="KW-1185">Reference proteome</keyword>
<evidence type="ECO:0000313" key="23">
    <source>
        <dbReference type="Proteomes" id="UP001346149"/>
    </source>
</evidence>
<feature type="binding site" evidence="18">
    <location>
        <position position="397"/>
    </location>
    <ligand>
        <name>ATP</name>
        <dbReference type="ChEBI" id="CHEBI:30616"/>
    </ligand>
</feature>
<dbReference type="Pfam" id="PF00069">
    <property type="entry name" value="Pkinase"/>
    <property type="match status" value="1"/>
</dbReference>
<keyword evidence="9" id="KW-0732">Signal</keyword>
<keyword evidence="11 18" id="KW-0547">Nucleotide-binding</keyword>
<evidence type="ECO:0000256" key="14">
    <source>
        <dbReference type="ARBA" id="ARBA00022989"/>
    </source>
</evidence>
<dbReference type="InterPro" id="IPR008271">
    <property type="entry name" value="Ser/Thr_kinase_AS"/>
</dbReference>
<dbReference type="InterPro" id="IPR019825">
    <property type="entry name" value="Lectin_legB_Mn/Ca_BS"/>
</dbReference>
<evidence type="ECO:0000256" key="5">
    <source>
        <dbReference type="ARBA" id="ARBA00022475"/>
    </source>
</evidence>
<evidence type="ECO:0000256" key="12">
    <source>
        <dbReference type="ARBA" id="ARBA00022777"/>
    </source>
</evidence>
<dbReference type="FunFam" id="3.30.200.20:FF:000168">
    <property type="entry name" value="L-type lectin-domain containing receptor kinase IX.1"/>
    <property type="match status" value="1"/>
</dbReference>
<dbReference type="Pfam" id="PF00139">
    <property type="entry name" value="Lectin_legB"/>
    <property type="match status" value="1"/>
</dbReference>
<evidence type="ECO:0000256" key="10">
    <source>
        <dbReference type="ARBA" id="ARBA00022734"/>
    </source>
</evidence>
<dbReference type="Gene3D" id="3.30.200.20">
    <property type="entry name" value="Phosphorylase Kinase, domain 1"/>
    <property type="match status" value="1"/>
</dbReference>
<evidence type="ECO:0000256" key="18">
    <source>
        <dbReference type="PROSITE-ProRule" id="PRU10141"/>
    </source>
</evidence>
<evidence type="ECO:0000256" key="3">
    <source>
        <dbReference type="ARBA" id="ARBA00010217"/>
    </source>
</evidence>
<keyword evidence="15 20" id="KW-0472">Membrane</keyword>
<dbReference type="PANTHER" id="PTHR27007">
    <property type="match status" value="1"/>
</dbReference>
<evidence type="ECO:0000256" key="20">
    <source>
        <dbReference type="SAM" id="Phobius"/>
    </source>
</evidence>
<feature type="transmembrane region" description="Helical" evidence="20">
    <location>
        <begin position="296"/>
        <end position="320"/>
    </location>
</feature>
<keyword evidence="17" id="KW-0325">Glycoprotein</keyword>
<dbReference type="InterPro" id="IPR000985">
    <property type="entry name" value="Lectin_LegA_CS"/>
</dbReference>
<dbReference type="FunFam" id="1.10.510.10:FF:000240">
    <property type="entry name" value="Lectin-domain containing receptor kinase A4.3"/>
    <property type="match status" value="1"/>
</dbReference>
<evidence type="ECO:0000313" key="22">
    <source>
        <dbReference type="EMBL" id="KAK4789114.1"/>
    </source>
</evidence>
<evidence type="ECO:0000256" key="6">
    <source>
        <dbReference type="ARBA" id="ARBA00022527"/>
    </source>
</evidence>
<dbReference type="AlphaFoldDB" id="A0AAN7LPT5"/>
<keyword evidence="5" id="KW-1003">Cell membrane</keyword>
<evidence type="ECO:0000256" key="2">
    <source>
        <dbReference type="ARBA" id="ARBA00008536"/>
    </source>
</evidence>
<comment type="caution">
    <text evidence="22">The sequence shown here is derived from an EMBL/GenBank/DDBJ whole genome shotgun (WGS) entry which is preliminary data.</text>
</comment>
<sequence length="704" mass="78055">MEIRGGRPSTSMVLKSTVFVPVVVASFLFLPTASSATLDNLIFSYSSFNQTLLDINLEGDATVNSSSIQLTKVTLEESLNSTGWATYKKPVHLWDNSTGLSADFSTRFTFIIDSRNNATFAQGITFFLVPNGTQRPPATQAGWFLGLPVGDNSVFHPFLAVEFDTFTNDFDPGYVTGVSTSKPHVGIDINSTKSIVNEMWDWNKIMSGGKVQASITYDSSAGKLNVLLIDESDSSATDKKNLSLSYEVNLKNYLPEWVTIGFSGCTGYIYWETNQILSWEFSSSPSNDGKKKRLTWVWVVISFAGAIGLFVAIAAMAGYLHPKREAAPSANNDQELGNTTVIDEEFEQVAGPRKFSYNELAIATHDFAADRLLGEGGFGMVYQGYLRGSGSVVAIKKIRANSKQGLKEYVAEVKTVGQLRHRSLVQLMGWCHKNQELLVVYEFMSNGSLDSHLFDHKTLLTWEVRYRIAEDLALAILYLHEEWVQCVVHRDIKCSNVMLDSSFSAKLGDFGLARLVDHEKGSQTTMLAGTMGYLAPECVYTGRSSKESDVYSFGIVVLEIACGRRVIELIDKEGRFQLVQWVWELYESDNLLDAADPMLRGRYNRREMELMMMLGLWCAHPDHALRPSIRDALNALKSKDSLPPLPLEMPSMKNAGPHNMPQWSLVSSSTTTSSKTSYANKSSAWTSSSLESTTSPSPMLLNAR</sequence>
<dbReference type="EMBL" id="JAXQNO010000011">
    <property type="protein sequence ID" value="KAK4789114.1"/>
    <property type="molecule type" value="Genomic_DNA"/>
</dbReference>
<evidence type="ECO:0000256" key="7">
    <source>
        <dbReference type="ARBA" id="ARBA00022679"/>
    </source>
</evidence>
<keyword evidence="14 20" id="KW-1133">Transmembrane helix</keyword>
<feature type="region of interest" description="Disordered" evidence="19">
    <location>
        <begin position="644"/>
        <end position="704"/>
    </location>
</feature>
<evidence type="ECO:0000256" key="8">
    <source>
        <dbReference type="ARBA" id="ARBA00022692"/>
    </source>
</evidence>
<evidence type="ECO:0000256" key="11">
    <source>
        <dbReference type="ARBA" id="ARBA00022741"/>
    </source>
</evidence>
<keyword evidence="7" id="KW-0808">Transferase</keyword>
<keyword evidence="10" id="KW-0430">Lectin</keyword>